<organism evidence="2 3">
    <name type="scientific">Marinicauda algicola</name>
    <dbReference type="NCBI Taxonomy" id="2029849"/>
    <lineage>
        <taxon>Bacteria</taxon>
        <taxon>Pseudomonadati</taxon>
        <taxon>Pseudomonadota</taxon>
        <taxon>Alphaproteobacteria</taxon>
        <taxon>Maricaulales</taxon>
        <taxon>Maricaulaceae</taxon>
        <taxon>Marinicauda</taxon>
    </lineage>
</organism>
<dbReference type="AlphaFoldDB" id="A0A4S2GVP4"/>
<evidence type="ECO:0000313" key="2">
    <source>
        <dbReference type="EMBL" id="TGY87190.1"/>
    </source>
</evidence>
<keyword evidence="3" id="KW-1185">Reference proteome</keyword>
<keyword evidence="1" id="KW-1133">Transmembrane helix</keyword>
<sequence>MNEPGPFSAGVRGRCPRCGEGRLFDGFLKIAPACESCGLDFSGEDAGDGPAVFIMFLVGAIVVPLALLLHLWLAPPTWIHLVLWIPAVIGLSLALLRPFKGVMFALQYKHGAREARLDEGDEV</sequence>
<gene>
    <name evidence="2" type="ORF">E5163_15830</name>
</gene>
<protein>
    <submittedName>
        <fullName evidence="2">DUF983 domain-containing protein</fullName>
    </submittedName>
</protein>
<comment type="caution">
    <text evidence="2">The sequence shown here is derived from an EMBL/GenBank/DDBJ whole genome shotgun (WGS) entry which is preliminary data.</text>
</comment>
<dbReference type="EMBL" id="SRXW01000007">
    <property type="protein sequence ID" value="TGY87190.1"/>
    <property type="molecule type" value="Genomic_DNA"/>
</dbReference>
<feature type="transmembrane region" description="Helical" evidence="1">
    <location>
        <begin position="51"/>
        <end position="72"/>
    </location>
</feature>
<reference evidence="2 3" key="1">
    <citation type="journal article" date="2017" name="Int. J. Syst. Evol. Microbiol.">
        <title>Marinicauda algicola sp. nov., isolated from a marine red alga Rhodosorus marinus.</title>
        <authorList>
            <person name="Jeong S.E."/>
            <person name="Jeon S.H."/>
            <person name="Chun B.H."/>
            <person name="Kim D.W."/>
            <person name="Jeon C.O."/>
        </authorList>
    </citation>
    <scope>NUCLEOTIDE SEQUENCE [LARGE SCALE GENOMIC DNA]</scope>
    <source>
        <strain evidence="2 3">JCM 31718</strain>
    </source>
</reference>
<name>A0A4S2GVP4_9PROT</name>
<dbReference type="InterPro" id="IPR009325">
    <property type="entry name" value="DUF983"/>
</dbReference>
<accession>A0A4S2GVP4</accession>
<keyword evidence="1" id="KW-0812">Transmembrane</keyword>
<dbReference type="OrthoDB" id="9799456at2"/>
<keyword evidence="1" id="KW-0472">Membrane</keyword>
<dbReference type="Proteomes" id="UP000308054">
    <property type="component" value="Unassembled WGS sequence"/>
</dbReference>
<dbReference type="Pfam" id="PF06170">
    <property type="entry name" value="DUF983"/>
    <property type="match status" value="1"/>
</dbReference>
<feature type="transmembrane region" description="Helical" evidence="1">
    <location>
        <begin position="78"/>
        <end position="96"/>
    </location>
</feature>
<proteinExistence type="predicted"/>
<dbReference type="RefSeq" id="WP_135997493.1">
    <property type="nucleotide sequence ID" value="NZ_CP071057.1"/>
</dbReference>
<evidence type="ECO:0000256" key="1">
    <source>
        <dbReference type="SAM" id="Phobius"/>
    </source>
</evidence>
<evidence type="ECO:0000313" key="3">
    <source>
        <dbReference type="Proteomes" id="UP000308054"/>
    </source>
</evidence>